<dbReference type="EMBL" id="CAKOAT010045559">
    <property type="protein sequence ID" value="CAH8288292.1"/>
    <property type="molecule type" value="Genomic_DNA"/>
</dbReference>
<proteinExistence type="predicted"/>
<feature type="chain" id="PRO_5044826435" evidence="1">
    <location>
        <begin position="27"/>
        <end position="136"/>
    </location>
</feature>
<name>A0ABC8IQC4_ERUVS</name>
<dbReference type="AlphaFoldDB" id="A0ABC8IQC4"/>
<accession>A0ABC8IQC4</accession>
<reference evidence="2 3" key="1">
    <citation type="submission" date="2022-03" db="EMBL/GenBank/DDBJ databases">
        <authorList>
            <person name="Macdonald S."/>
            <person name="Ahmed S."/>
            <person name="Newling K."/>
        </authorList>
    </citation>
    <scope>NUCLEOTIDE SEQUENCE [LARGE SCALE GENOMIC DNA]</scope>
</reference>
<sequence length="136" mass="15420">MKASVCFLRKAWFIIILMRELHRPEGSDDEVYDLVTGLLFGGLQRLTKETDGLMLEKGQYTFLLHGINAVYFGYKLDDKSDCGSEMKDLFNLLAAGGGMYVEVFNRVTLLAYNIIKKNKVEETNTYLDGSTFVLLT</sequence>
<evidence type="ECO:0000256" key="1">
    <source>
        <dbReference type="SAM" id="SignalP"/>
    </source>
</evidence>
<gene>
    <name evidence="2" type="ORF">ERUC_LOCUS1186</name>
</gene>
<keyword evidence="1" id="KW-0732">Signal</keyword>
<organism evidence="2 3">
    <name type="scientific">Eruca vesicaria subsp. sativa</name>
    <name type="common">Garden rocket</name>
    <name type="synonym">Eruca sativa</name>
    <dbReference type="NCBI Taxonomy" id="29727"/>
    <lineage>
        <taxon>Eukaryota</taxon>
        <taxon>Viridiplantae</taxon>
        <taxon>Streptophyta</taxon>
        <taxon>Embryophyta</taxon>
        <taxon>Tracheophyta</taxon>
        <taxon>Spermatophyta</taxon>
        <taxon>Magnoliopsida</taxon>
        <taxon>eudicotyledons</taxon>
        <taxon>Gunneridae</taxon>
        <taxon>Pentapetalae</taxon>
        <taxon>rosids</taxon>
        <taxon>malvids</taxon>
        <taxon>Brassicales</taxon>
        <taxon>Brassicaceae</taxon>
        <taxon>Brassiceae</taxon>
        <taxon>Eruca</taxon>
    </lineage>
</organism>
<dbReference type="Proteomes" id="UP001642260">
    <property type="component" value="Unassembled WGS sequence"/>
</dbReference>
<evidence type="ECO:0000313" key="3">
    <source>
        <dbReference type="Proteomes" id="UP001642260"/>
    </source>
</evidence>
<protein>
    <submittedName>
        <fullName evidence="2">Uncharacterized protein</fullName>
    </submittedName>
</protein>
<evidence type="ECO:0000313" key="2">
    <source>
        <dbReference type="EMBL" id="CAH8288292.1"/>
    </source>
</evidence>
<keyword evidence="3" id="KW-1185">Reference proteome</keyword>
<feature type="signal peptide" evidence="1">
    <location>
        <begin position="1"/>
        <end position="26"/>
    </location>
</feature>
<comment type="caution">
    <text evidence="2">The sequence shown here is derived from an EMBL/GenBank/DDBJ whole genome shotgun (WGS) entry which is preliminary data.</text>
</comment>